<evidence type="ECO:0000256" key="7">
    <source>
        <dbReference type="ARBA" id="ARBA00023136"/>
    </source>
</evidence>
<accession>A0AA49Q8E9</accession>
<feature type="domain" description="TonB-dependent receptor plug" evidence="13">
    <location>
        <begin position="123"/>
        <end position="232"/>
    </location>
</feature>
<dbReference type="PROSITE" id="PS52016">
    <property type="entry name" value="TONB_DEPENDENT_REC_3"/>
    <property type="match status" value="1"/>
</dbReference>
<dbReference type="GO" id="GO:0030246">
    <property type="term" value="F:carbohydrate binding"/>
    <property type="evidence" value="ECO:0007669"/>
    <property type="project" value="InterPro"/>
</dbReference>
<keyword evidence="7 10" id="KW-0472">Membrane</keyword>
<evidence type="ECO:0000313" key="15">
    <source>
        <dbReference type="EMBL" id="WKW16032.1"/>
    </source>
</evidence>
<dbReference type="InterPro" id="IPR039426">
    <property type="entry name" value="TonB-dep_rcpt-like"/>
</dbReference>
<keyword evidence="5" id="KW-0732">Signal</keyword>
<reference evidence="14" key="1">
    <citation type="submission" date="2023-07" db="EMBL/GenBank/DDBJ databases">
        <authorList>
            <person name="Haufschild T."/>
            <person name="Kallscheuer N."/>
            <person name="Hammer J."/>
            <person name="Kohn T."/>
            <person name="Kabuu M."/>
            <person name="Jogler M."/>
            <person name="Wohfarth N."/>
            <person name="Heuer A."/>
            <person name="Rohde M."/>
            <person name="van Teeseling M.C.F."/>
            <person name="Jogler C."/>
        </authorList>
    </citation>
    <scope>NUCLEOTIDE SEQUENCE</scope>
    <source>
        <strain evidence="14">Strain 138</strain>
        <strain evidence="15">Strain 318</strain>
    </source>
</reference>
<comment type="subcellular location">
    <subcellularLocation>
        <location evidence="1 10">Cell outer membrane</location>
        <topology evidence="1 10">Multi-pass membrane protein</topology>
    </subcellularLocation>
</comment>
<dbReference type="GO" id="GO:0044718">
    <property type="term" value="P:siderophore transmembrane transport"/>
    <property type="evidence" value="ECO:0007669"/>
    <property type="project" value="TreeGrafter"/>
</dbReference>
<evidence type="ECO:0000256" key="8">
    <source>
        <dbReference type="ARBA" id="ARBA00023170"/>
    </source>
</evidence>
<evidence type="ECO:0000256" key="6">
    <source>
        <dbReference type="ARBA" id="ARBA00023077"/>
    </source>
</evidence>
<dbReference type="AlphaFoldDB" id="A0AA49JW58"/>
<keyword evidence="2 10" id="KW-0813">Transport</keyword>
<sequence length="942" mass="100992">MLAVLGFVAAAGAADAQSGTVAGRVTQSDGGAALADAQVQVLTGATAIGSIRTGADGSYRIGNIPAGTYTVVARAGGYVMKRVENVNVAAGGTATVNIAMDAVVSRLDAVVTTTTRGAEPEKILDSPNSISLISSERIAERPAATITDHLKGQPGLSISNGGIVQANIVSRGFNNAFSTSMLMLQDYRFAGVPSLRVNVPFLFTGTGEDIDRIEVLQGPASALYGPNSGSGVLHVITKSPFQSQGTTLTLDGGERSMFRLAGRHAQRLNDQFAFKFSGEYFRANDWEYNDPNEPANWSGTDARVPASRQGQPVQRDFGLERYSGEARLDYKPNEDTEAITTFGYTMAGSALEITTTFGAAQVQNWSYTNFQQRFRHKQFFAQVFYNQSNSGNADAGDDKGTFYLRSGIPVVDQSSVLVAQLQQGYTLGNTKLTAGLDYIATTPETKGTIMGRNEGDDNILETGGYLQFTTPLTDKLDLMGAVRGDMNSRIEGTQFSPRAAFLYKATPTQNFRFTFNRAFNSPASFSFFLDQWSGQTANLGPAINNPTTGNTEIRIFGNPAKDGWRYNRGCAASQTDAAGLCMRSNFYGATPNAVAGSTLLPATMNAGLSTQLVAGIATTFGLTPTQQTNIRNALNGLAPTNAQVPLILRNVLAGNAVTPFSSVSDYSPLGANFSNTWELGYKGIIGDRLRLSVDYWYQIRPAEPTTQVINADDIVFFNPATLGAYLGAPATGVTAALAANGVPAAAIGTVITNWTTSLAGLPTGTLAFDNDLYDRSYLVFTYQNAEGHVDVRGIDAAVDYLFNDMYSVEATYSTISRNVFRDARGATPTNPLVANTPRHRASLTFRRVDDVRGLNMELRGRYADAFDVNSGVFNSFNVGTPVPYTRVPVNAFVDAGFSWKLPVAQNVRWSLNIQNLLDNQVPSFIGVAPVGRFATTRVSYSF</sequence>
<dbReference type="Pfam" id="PF13620">
    <property type="entry name" value="CarboxypepD_reg"/>
    <property type="match status" value="1"/>
</dbReference>
<dbReference type="InterPro" id="IPR037066">
    <property type="entry name" value="Plug_dom_sf"/>
</dbReference>
<dbReference type="Gene3D" id="2.60.40.1120">
    <property type="entry name" value="Carboxypeptidase-like, regulatory domain"/>
    <property type="match status" value="1"/>
</dbReference>
<evidence type="ECO:0000313" key="14">
    <source>
        <dbReference type="EMBL" id="WKW13126.1"/>
    </source>
</evidence>
<keyword evidence="4 10" id="KW-0812">Transmembrane</keyword>
<dbReference type="InterPro" id="IPR013784">
    <property type="entry name" value="Carb-bd-like_fold"/>
</dbReference>
<dbReference type="RefSeq" id="WP_367885987.1">
    <property type="nucleotide sequence ID" value="NZ_CP130612.1"/>
</dbReference>
<evidence type="ECO:0000256" key="5">
    <source>
        <dbReference type="ARBA" id="ARBA00022729"/>
    </source>
</evidence>
<comment type="similarity">
    <text evidence="10 11">Belongs to the TonB-dependent receptor family.</text>
</comment>
<evidence type="ECO:0000313" key="16">
    <source>
        <dbReference type="Proteomes" id="UP001229955"/>
    </source>
</evidence>
<dbReference type="Gene3D" id="2.170.130.10">
    <property type="entry name" value="TonB-dependent receptor, plug domain"/>
    <property type="match status" value="1"/>
</dbReference>
<dbReference type="InterPro" id="IPR000531">
    <property type="entry name" value="Beta-barrel_TonB"/>
</dbReference>
<evidence type="ECO:0000256" key="11">
    <source>
        <dbReference type="RuleBase" id="RU003357"/>
    </source>
</evidence>
<dbReference type="Proteomes" id="UP001229955">
    <property type="component" value="Chromosome"/>
</dbReference>
<evidence type="ECO:0000256" key="3">
    <source>
        <dbReference type="ARBA" id="ARBA00022452"/>
    </source>
</evidence>
<proteinExistence type="inferred from homology"/>
<name>A0AA49JW58_9BACT</name>
<dbReference type="SUPFAM" id="SSF49452">
    <property type="entry name" value="Starch-binding domain-like"/>
    <property type="match status" value="1"/>
</dbReference>
<dbReference type="PANTHER" id="PTHR30069:SF29">
    <property type="entry name" value="HEMOGLOBIN AND HEMOGLOBIN-HAPTOGLOBIN-BINDING PROTEIN 1-RELATED"/>
    <property type="match status" value="1"/>
</dbReference>
<dbReference type="Pfam" id="PF07715">
    <property type="entry name" value="Plug"/>
    <property type="match status" value="1"/>
</dbReference>
<accession>A0AA49JW58</accession>
<feature type="domain" description="TonB-dependent receptor-like beta-barrel" evidence="12">
    <location>
        <begin position="289"/>
        <end position="548"/>
    </location>
</feature>
<keyword evidence="3 10" id="KW-1134">Transmembrane beta strand</keyword>
<dbReference type="PANTHER" id="PTHR30069">
    <property type="entry name" value="TONB-DEPENDENT OUTER MEMBRANE RECEPTOR"/>
    <property type="match status" value="1"/>
</dbReference>
<dbReference type="InterPro" id="IPR012910">
    <property type="entry name" value="Plug_dom"/>
</dbReference>
<keyword evidence="16" id="KW-1185">Reference proteome</keyword>
<protein>
    <submittedName>
        <fullName evidence="14">TonB-dependent receptor</fullName>
    </submittedName>
</protein>
<dbReference type="EMBL" id="CP130612">
    <property type="protein sequence ID" value="WKW13126.1"/>
    <property type="molecule type" value="Genomic_DNA"/>
</dbReference>
<evidence type="ECO:0000256" key="1">
    <source>
        <dbReference type="ARBA" id="ARBA00004571"/>
    </source>
</evidence>
<dbReference type="InterPro" id="IPR036942">
    <property type="entry name" value="Beta-barrel_TonB_sf"/>
</dbReference>
<evidence type="ECO:0000256" key="9">
    <source>
        <dbReference type="ARBA" id="ARBA00023237"/>
    </source>
</evidence>
<dbReference type="EMBL" id="CP130613">
    <property type="protein sequence ID" value="WKW16032.1"/>
    <property type="molecule type" value="Genomic_DNA"/>
</dbReference>
<dbReference type="KEGG" id="pspc:Strain318_002440"/>
<evidence type="ECO:0000256" key="4">
    <source>
        <dbReference type="ARBA" id="ARBA00022692"/>
    </source>
</evidence>
<gene>
    <name evidence="14" type="ORF">Strain138_002441</name>
    <name evidence="15" type="ORF">Strain318_002440</name>
</gene>
<evidence type="ECO:0000259" key="13">
    <source>
        <dbReference type="Pfam" id="PF07715"/>
    </source>
</evidence>
<evidence type="ECO:0000256" key="10">
    <source>
        <dbReference type="PROSITE-ProRule" id="PRU01360"/>
    </source>
</evidence>
<organism evidence="14">
    <name type="scientific">Pseudogemmatithrix spongiicola</name>
    <dbReference type="NCBI Taxonomy" id="3062599"/>
    <lineage>
        <taxon>Bacteria</taxon>
        <taxon>Pseudomonadati</taxon>
        <taxon>Gemmatimonadota</taxon>
        <taxon>Gemmatimonadia</taxon>
        <taxon>Gemmatimonadales</taxon>
        <taxon>Gemmatimonadaceae</taxon>
        <taxon>Pseudogemmatithrix</taxon>
    </lineage>
</organism>
<keyword evidence="9 10" id="KW-0998">Cell outer membrane</keyword>
<dbReference type="GO" id="GO:0015344">
    <property type="term" value="F:siderophore uptake transmembrane transporter activity"/>
    <property type="evidence" value="ECO:0007669"/>
    <property type="project" value="TreeGrafter"/>
</dbReference>
<feature type="domain" description="TonB-dependent receptor-like beta-barrel" evidence="12">
    <location>
        <begin position="669"/>
        <end position="916"/>
    </location>
</feature>
<keyword evidence="8 14" id="KW-0675">Receptor</keyword>
<dbReference type="SUPFAM" id="SSF56935">
    <property type="entry name" value="Porins"/>
    <property type="match status" value="1"/>
</dbReference>
<dbReference type="Gene3D" id="2.40.170.20">
    <property type="entry name" value="TonB-dependent receptor, beta-barrel domain"/>
    <property type="match status" value="2"/>
</dbReference>
<evidence type="ECO:0000256" key="2">
    <source>
        <dbReference type="ARBA" id="ARBA00022448"/>
    </source>
</evidence>
<dbReference type="GO" id="GO:0009279">
    <property type="term" value="C:cell outer membrane"/>
    <property type="evidence" value="ECO:0007669"/>
    <property type="project" value="UniProtKB-SubCell"/>
</dbReference>
<evidence type="ECO:0000259" key="12">
    <source>
        <dbReference type="Pfam" id="PF00593"/>
    </source>
</evidence>
<dbReference type="Pfam" id="PF00593">
    <property type="entry name" value="TonB_dep_Rec_b-barrel"/>
    <property type="match status" value="2"/>
</dbReference>
<keyword evidence="6 11" id="KW-0798">TonB box</keyword>